<dbReference type="InterPro" id="IPR016181">
    <property type="entry name" value="Acyl_CoA_acyltransferase"/>
</dbReference>
<dbReference type="Pfam" id="PF00583">
    <property type="entry name" value="Acetyltransf_1"/>
    <property type="match status" value="1"/>
</dbReference>
<reference evidence="2" key="1">
    <citation type="submission" date="2024-07" db="EMBL/GenBank/DDBJ databases">
        <authorList>
            <person name="fu j."/>
        </authorList>
    </citation>
    <scope>NUCLEOTIDE SEQUENCE</scope>
    <source>
        <strain evidence="2">P10A9</strain>
    </source>
</reference>
<dbReference type="SUPFAM" id="SSF55729">
    <property type="entry name" value="Acyl-CoA N-acyltransferases (Nat)"/>
    <property type="match status" value="1"/>
</dbReference>
<feature type="domain" description="N-acetyltransferase" evidence="1">
    <location>
        <begin position="15"/>
        <end position="164"/>
    </location>
</feature>
<dbReference type="Gene3D" id="3.40.630.30">
    <property type="match status" value="1"/>
</dbReference>
<dbReference type="EMBL" id="CP163302">
    <property type="protein sequence ID" value="XDP45139.1"/>
    <property type="molecule type" value="Genomic_DNA"/>
</dbReference>
<sequence>MPGTRLTSTGDAEGWLVRPAAPRDLPAINAVSRAAGRPEWDPTAVAPASDRCAVVALATGVLVGAAKTHRYPLADGDAPAGHYLGGIVVHPDARRRGAGRALTAARLAWIWELADVAYYIANARNAASIALHAGFGFSPIAAGPQFHGVTFDGGRGLVLAARRTDSARQRGSALET</sequence>
<organism evidence="2">
    <name type="scientific">Sinomonas puerhi</name>
    <dbReference type="NCBI Taxonomy" id="3238584"/>
    <lineage>
        <taxon>Bacteria</taxon>
        <taxon>Bacillati</taxon>
        <taxon>Actinomycetota</taxon>
        <taxon>Actinomycetes</taxon>
        <taxon>Micrococcales</taxon>
        <taxon>Micrococcaceae</taxon>
        <taxon>Sinomonas</taxon>
    </lineage>
</organism>
<gene>
    <name evidence="2" type="ORF">AB5L97_18035</name>
</gene>
<protein>
    <submittedName>
        <fullName evidence="2">N-acetyltransferase family protein</fullName>
    </submittedName>
</protein>
<dbReference type="PANTHER" id="PTHR43072">
    <property type="entry name" value="N-ACETYLTRANSFERASE"/>
    <property type="match status" value="1"/>
</dbReference>
<accession>A0AB39L2G7</accession>
<name>A0AB39L2G7_9MICC</name>
<evidence type="ECO:0000313" key="2">
    <source>
        <dbReference type="EMBL" id="XDP45139.1"/>
    </source>
</evidence>
<dbReference type="RefSeq" id="WP_369045717.1">
    <property type="nucleotide sequence ID" value="NZ_CP163302.1"/>
</dbReference>
<dbReference type="PROSITE" id="PS51186">
    <property type="entry name" value="GNAT"/>
    <property type="match status" value="1"/>
</dbReference>
<dbReference type="InterPro" id="IPR000182">
    <property type="entry name" value="GNAT_dom"/>
</dbReference>
<proteinExistence type="predicted"/>
<dbReference type="GO" id="GO:0016747">
    <property type="term" value="F:acyltransferase activity, transferring groups other than amino-acyl groups"/>
    <property type="evidence" value="ECO:0007669"/>
    <property type="project" value="InterPro"/>
</dbReference>
<evidence type="ECO:0000259" key="1">
    <source>
        <dbReference type="PROSITE" id="PS51186"/>
    </source>
</evidence>
<dbReference type="AlphaFoldDB" id="A0AB39L2G7"/>
<dbReference type="CDD" id="cd04301">
    <property type="entry name" value="NAT_SF"/>
    <property type="match status" value="1"/>
</dbReference>
<dbReference type="KEGG" id="spue:AB5L97_18035"/>